<dbReference type="InParanoid" id="A0A4R6QRP8"/>
<keyword evidence="2" id="KW-0597">Phosphoprotein</keyword>
<dbReference type="SUPFAM" id="SSF52172">
    <property type="entry name" value="CheY-like"/>
    <property type="match status" value="1"/>
</dbReference>
<protein>
    <submittedName>
        <fullName evidence="6">Two-component system response regulator QseB/two-component system response regulator BasR</fullName>
    </submittedName>
</protein>
<dbReference type="EMBL" id="SNXS01000002">
    <property type="protein sequence ID" value="TDP73282.1"/>
    <property type="molecule type" value="Genomic_DNA"/>
</dbReference>
<dbReference type="InterPro" id="IPR036388">
    <property type="entry name" value="WH-like_DNA-bd_sf"/>
</dbReference>
<dbReference type="Gene3D" id="3.40.50.2300">
    <property type="match status" value="1"/>
</dbReference>
<dbReference type="GO" id="GO:0000156">
    <property type="term" value="F:phosphorelay response regulator activity"/>
    <property type="evidence" value="ECO:0007669"/>
    <property type="project" value="TreeGrafter"/>
</dbReference>
<keyword evidence="1 3" id="KW-0238">DNA-binding</keyword>
<dbReference type="InterPro" id="IPR001867">
    <property type="entry name" value="OmpR/PhoB-type_DNA-bd"/>
</dbReference>
<dbReference type="Pfam" id="PF00486">
    <property type="entry name" value="Trans_reg_C"/>
    <property type="match status" value="1"/>
</dbReference>
<dbReference type="SMART" id="SM00862">
    <property type="entry name" value="Trans_reg_C"/>
    <property type="match status" value="1"/>
</dbReference>
<evidence type="ECO:0000259" key="4">
    <source>
        <dbReference type="PROSITE" id="PS50110"/>
    </source>
</evidence>
<feature type="domain" description="OmpR/PhoB-type" evidence="5">
    <location>
        <begin position="128"/>
        <end position="223"/>
    </location>
</feature>
<dbReference type="SMART" id="SM00448">
    <property type="entry name" value="REC"/>
    <property type="match status" value="1"/>
</dbReference>
<evidence type="ECO:0000256" key="3">
    <source>
        <dbReference type="PROSITE-ProRule" id="PRU01091"/>
    </source>
</evidence>
<dbReference type="SUPFAM" id="SSF46894">
    <property type="entry name" value="C-terminal effector domain of the bipartite response regulators"/>
    <property type="match status" value="1"/>
</dbReference>
<dbReference type="InterPro" id="IPR001789">
    <property type="entry name" value="Sig_transdc_resp-reg_receiver"/>
</dbReference>
<organism evidence="6 7">
    <name type="scientific">Roseateles toxinivorans</name>
    <dbReference type="NCBI Taxonomy" id="270368"/>
    <lineage>
        <taxon>Bacteria</taxon>
        <taxon>Pseudomonadati</taxon>
        <taxon>Pseudomonadota</taxon>
        <taxon>Betaproteobacteria</taxon>
        <taxon>Burkholderiales</taxon>
        <taxon>Sphaerotilaceae</taxon>
        <taxon>Roseateles</taxon>
    </lineage>
</organism>
<sequence length="224" mass="25525">MRICLVEDDLELGRSLQSLLQDAGHEVVWVRRATDARYWTAEQQFDTMLLDLGLPDGNGLDLLRSARQHDKQLPILVITARDGIEDRLHGLDSGADDYLVKPFAGVELLARLRAVARRSGLLATPDEVHEWRIKDLCLDERRMVLVRKTPREDQPINLSKTEFSILLALLKQPDRVVARRELEVRALLHADSHALDVHMFNLRKKIGEGYIRTVRGVGFVIEKA</sequence>
<evidence type="ECO:0000256" key="1">
    <source>
        <dbReference type="ARBA" id="ARBA00023125"/>
    </source>
</evidence>
<dbReference type="CDD" id="cd17624">
    <property type="entry name" value="REC_OmpR_PmrA-like"/>
    <property type="match status" value="1"/>
</dbReference>
<dbReference type="PANTHER" id="PTHR48111">
    <property type="entry name" value="REGULATOR OF RPOS"/>
    <property type="match status" value="1"/>
</dbReference>
<dbReference type="PANTHER" id="PTHR48111:SF36">
    <property type="entry name" value="TRANSCRIPTIONAL REGULATORY PROTEIN CUTR"/>
    <property type="match status" value="1"/>
</dbReference>
<feature type="modified residue" description="4-aspartylphosphate" evidence="2">
    <location>
        <position position="51"/>
    </location>
</feature>
<gene>
    <name evidence="6" type="ORF">DES47_1021044</name>
</gene>
<dbReference type="Gene3D" id="6.10.250.690">
    <property type="match status" value="1"/>
</dbReference>
<dbReference type="PROSITE" id="PS51755">
    <property type="entry name" value="OMPR_PHOB"/>
    <property type="match status" value="1"/>
</dbReference>
<dbReference type="CDD" id="cd00383">
    <property type="entry name" value="trans_reg_C"/>
    <property type="match status" value="1"/>
</dbReference>
<dbReference type="InterPro" id="IPR016032">
    <property type="entry name" value="Sig_transdc_resp-reg_C-effctor"/>
</dbReference>
<dbReference type="InterPro" id="IPR039420">
    <property type="entry name" value="WalR-like"/>
</dbReference>
<dbReference type="Gene3D" id="1.10.10.10">
    <property type="entry name" value="Winged helix-like DNA-binding domain superfamily/Winged helix DNA-binding domain"/>
    <property type="match status" value="1"/>
</dbReference>
<evidence type="ECO:0000313" key="6">
    <source>
        <dbReference type="EMBL" id="TDP73282.1"/>
    </source>
</evidence>
<name>A0A4R6QRP8_9BURK</name>
<dbReference type="RefSeq" id="WP_133700676.1">
    <property type="nucleotide sequence ID" value="NZ_SNXS01000002.1"/>
</dbReference>
<dbReference type="PROSITE" id="PS50110">
    <property type="entry name" value="RESPONSE_REGULATORY"/>
    <property type="match status" value="1"/>
</dbReference>
<reference evidence="6 7" key="1">
    <citation type="submission" date="2019-03" db="EMBL/GenBank/DDBJ databases">
        <title>Genomic Encyclopedia of Type Strains, Phase IV (KMG-IV): sequencing the most valuable type-strain genomes for metagenomic binning, comparative biology and taxonomic classification.</title>
        <authorList>
            <person name="Goeker M."/>
        </authorList>
    </citation>
    <scope>NUCLEOTIDE SEQUENCE [LARGE SCALE GENOMIC DNA]</scope>
    <source>
        <strain evidence="6 7">DSM 16998</strain>
    </source>
</reference>
<proteinExistence type="predicted"/>
<evidence type="ECO:0000256" key="2">
    <source>
        <dbReference type="PROSITE-ProRule" id="PRU00169"/>
    </source>
</evidence>
<dbReference type="AlphaFoldDB" id="A0A4R6QRP8"/>
<dbReference type="Pfam" id="PF00072">
    <property type="entry name" value="Response_reg"/>
    <property type="match status" value="1"/>
</dbReference>
<feature type="domain" description="Response regulatory" evidence="4">
    <location>
        <begin position="2"/>
        <end position="116"/>
    </location>
</feature>
<dbReference type="OrthoDB" id="9802426at2"/>
<evidence type="ECO:0000313" key="7">
    <source>
        <dbReference type="Proteomes" id="UP000295361"/>
    </source>
</evidence>
<comment type="caution">
    <text evidence="6">The sequence shown here is derived from an EMBL/GenBank/DDBJ whole genome shotgun (WGS) entry which is preliminary data.</text>
</comment>
<feature type="DNA-binding region" description="OmpR/PhoB-type" evidence="3">
    <location>
        <begin position="128"/>
        <end position="223"/>
    </location>
</feature>
<dbReference type="InterPro" id="IPR011006">
    <property type="entry name" value="CheY-like_superfamily"/>
</dbReference>
<dbReference type="GO" id="GO:0006355">
    <property type="term" value="P:regulation of DNA-templated transcription"/>
    <property type="evidence" value="ECO:0007669"/>
    <property type="project" value="InterPro"/>
</dbReference>
<dbReference type="GO" id="GO:0005829">
    <property type="term" value="C:cytosol"/>
    <property type="evidence" value="ECO:0007669"/>
    <property type="project" value="TreeGrafter"/>
</dbReference>
<dbReference type="Proteomes" id="UP000295361">
    <property type="component" value="Unassembled WGS sequence"/>
</dbReference>
<accession>A0A4R6QRP8</accession>
<dbReference type="GO" id="GO:0000976">
    <property type="term" value="F:transcription cis-regulatory region binding"/>
    <property type="evidence" value="ECO:0007669"/>
    <property type="project" value="TreeGrafter"/>
</dbReference>
<evidence type="ECO:0000259" key="5">
    <source>
        <dbReference type="PROSITE" id="PS51755"/>
    </source>
</evidence>
<dbReference type="GO" id="GO:0032993">
    <property type="term" value="C:protein-DNA complex"/>
    <property type="evidence" value="ECO:0007669"/>
    <property type="project" value="TreeGrafter"/>
</dbReference>
<keyword evidence="7" id="KW-1185">Reference proteome</keyword>